<dbReference type="GO" id="GO:0008168">
    <property type="term" value="F:methyltransferase activity"/>
    <property type="evidence" value="ECO:0007669"/>
    <property type="project" value="UniProtKB-KW"/>
</dbReference>
<keyword evidence="2" id="KW-0489">Methyltransferase</keyword>
<dbReference type="EMBL" id="WHOD01000101">
    <property type="protein sequence ID" value="NOU96716.1"/>
    <property type="molecule type" value="Genomic_DNA"/>
</dbReference>
<organism evidence="8 9">
    <name type="scientific">Paenibacillus foliorum</name>
    <dbReference type="NCBI Taxonomy" id="2654974"/>
    <lineage>
        <taxon>Bacteria</taxon>
        <taxon>Bacillati</taxon>
        <taxon>Bacillota</taxon>
        <taxon>Bacilli</taxon>
        <taxon>Bacillales</taxon>
        <taxon>Paenibacillaceae</taxon>
        <taxon>Paenibacillus</taxon>
    </lineage>
</organism>
<dbReference type="GO" id="GO:0032259">
    <property type="term" value="P:methylation"/>
    <property type="evidence" value="ECO:0007669"/>
    <property type="project" value="UniProtKB-KW"/>
</dbReference>
<dbReference type="GO" id="GO:0006281">
    <property type="term" value="P:DNA repair"/>
    <property type="evidence" value="ECO:0007669"/>
    <property type="project" value="InterPro"/>
</dbReference>
<proteinExistence type="predicted"/>
<dbReference type="PANTHER" id="PTHR43280:SF28">
    <property type="entry name" value="HTH-TYPE TRANSCRIPTIONAL ACTIVATOR RHAS"/>
    <property type="match status" value="1"/>
</dbReference>
<keyword evidence="2" id="KW-0808">Transferase</keyword>
<keyword evidence="4" id="KW-0238">DNA-binding</keyword>
<evidence type="ECO:0000256" key="2">
    <source>
        <dbReference type="ARBA" id="ARBA00022603"/>
    </source>
</evidence>
<evidence type="ECO:0000256" key="6">
    <source>
        <dbReference type="ARBA" id="ARBA00023163"/>
    </source>
</evidence>
<dbReference type="Proteomes" id="UP000641588">
    <property type="component" value="Unassembled WGS sequence"/>
</dbReference>
<evidence type="ECO:0000256" key="3">
    <source>
        <dbReference type="ARBA" id="ARBA00023015"/>
    </source>
</evidence>
<dbReference type="Pfam" id="PF02805">
    <property type="entry name" value="Ada_Zn_binding"/>
    <property type="match status" value="1"/>
</dbReference>
<evidence type="ECO:0000259" key="7">
    <source>
        <dbReference type="PROSITE" id="PS01124"/>
    </source>
</evidence>
<reference evidence="8" key="1">
    <citation type="submission" date="2019-10" db="EMBL/GenBank/DDBJ databases">
        <title>Description of Paenibacillus glebae sp. nov.</title>
        <authorList>
            <person name="Carlier A."/>
            <person name="Qi S."/>
        </authorList>
    </citation>
    <scope>NUCLEOTIDE SEQUENCE</scope>
    <source>
        <strain evidence="8">LMG 31456</strain>
    </source>
</reference>
<evidence type="ECO:0000313" key="9">
    <source>
        <dbReference type="Proteomes" id="UP000641588"/>
    </source>
</evidence>
<keyword evidence="5" id="KW-0010">Activator</keyword>
<evidence type="ECO:0000256" key="4">
    <source>
        <dbReference type="ARBA" id="ARBA00023125"/>
    </source>
</evidence>
<comment type="cofactor">
    <cofactor evidence="1">
        <name>Zn(2+)</name>
        <dbReference type="ChEBI" id="CHEBI:29105"/>
    </cofactor>
</comment>
<keyword evidence="6" id="KW-0804">Transcription</keyword>
<dbReference type="PIRSF" id="PIRSF000408">
    <property type="entry name" value="Alkyltransferas_AdaA"/>
    <property type="match status" value="1"/>
</dbReference>
<dbReference type="SUPFAM" id="SSF57884">
    <property type="entry name" value="Ada DNA repair protein, N-terminal domain (N-Ada 10)"/>
    <property type="match status" value="1"/>
</dbReference>
<sequence length="193" mass="21551">MDQKLFDLVYESVVNRESTYEGIYYTGVRTTKIVCRPTCRAKIPLAINVTFYRSLEDALHAGFRPCKRCKPEENGALRPDAALAAQVDSIIETQYHDKLTLPQLAVSLAISPYHLQRTYKQVTGYSPAEKTERVRLRHAQRLLLESSATIAEIGAAVGYGSPSHFASWFCRRTGISPTAYRNGQRGGDSLDGH</sequence>
<name>A0A972GTR6_9BACL</name>
<dbReference type="Gene3D" id="3.40.10.10">
    <property type="entry name" value="DNA Methylphosphotriester Repair Domain"/>
    <property type="match status" value="1"/>
</dbReference>
<dbReference type="InterPro" id="IPR035451">
    <property type="entry name" value="Ada-like_dom_sf"/>
</dbReference>
<dbReference type="Gene3D" id="1.10.10.60">
    <property type="entry name" value="Homeodomain-like"/>
    <property type="match status" value="1"/>
</dbReference>
<dbReference type="PANTHER" id="PTHR43280">
    <property type="entry name" value="ARAC-FAMILY TRANSCRIPTIONAL REGULATOR"/>
    <property type="match status" value="1"/>
</dbReference>
<evidence type="ECO:0000256" key="5">
    <source>
        <dbReference type="ARBA" id="ARBA00023159"/>
    </source>
</evidence>
<dbReference type="InterPro" id="IPR018060">
    <property type="entry name" value="HTH_AraC"/>
</dbReference>
<evidence type="ECO:0000256" key="1">
    <source>
        <dbReference type="ARBA" id="ARBA00001947"/>
    </source>
</evidence>
<feature type="domain" description="HTH araC/xylS-type" evidence="7">
    <location>
        <begin position="85"/>
        <end position="183"/>
    </location>
</feature>
<keyword evidence="9" id="KW-1185">Reference proteome</keyword>
<dbReference type="GO" id="GO:0043565">
    <property type="term" value="F:sequence-specific DNA binding"/>
    <property type="evidence" value="ECO:0007669"/>
    <property type="project" value="InterPro"/>
</dbReference>
<dbReference type="InterPro" id="IPR016220">
    <property type="entry name" value="Me-P-triester_DNA_alkyl-Trfase"/>
</dbReference>
<evidence type="ECO:0000313" key="8">
    <source>
        <dbReference type="EMBL" id="NOU96716.1"/>
    </source>
</evidence>
<comment type="caution">
    <text evidence="8">The sequence shown here is derived from an EMBL/GenBank/DDBJ whole genome shotgun (WGS) entry which is preliminary data.</text>
</comment>
<dbReference type="PROSITE" id="PS01124">
    <property type="entry name" value="HTH_ARAC_FAMILY_2"/>
    <property type="match status" value="1"/>
</dbReference>
<dbReference type="GO" id="GO:0008270">
    <property type="term" value="F:zinc ion binding"/>
    <property type="evidence" value="ECO:0007669"/>
    <property type="project" value="InterPro"/>
</dbReference>
<dbReference type="RefSeq" id="WP_171654946.1">
    <property type="nucleotide sequence ID" value="NZ_WHOD01000101.1"/>
</dbReference>
<gene>
    <name evidence="8" type="ORF">GC093_26365</name>
</gene>
<accession>A0A972GTR6</accession>
<dbReference type="AlphaFoldDB" id="A0A972GTR6"/>
<dbReference type="InterPro" id="IPR009057">
    <property type="entry name" value="Homeodomain-like_sf"/>
</dbReference>
<protein>
    <submittedName>
        <fullName evidence="8">Helix-turn-helix domain-containing protein</fullName>
    </submittedName>
</protein>
<dbReference type="SMART" id="SM00342">
    <property type="entry name" value="HTH_ARAC"/>
    <property type="match status" value="1"/>
</dbReference>
<dbReference type="InterPro" id="IPR004026">
    <property type="entry name" value="Ada_DNA_repair_Zn-bd"/>
</dbReference>
<keyword evidence="3" id="KW-0805">Transcription regulation</keyword>
<dbReference type="Pfam" id="PF12833">
    <property type="entry name" value="HTH_18"/>
    <property type="match status" value="1"/>
</dbReference>
<dbReference type="SUPFAM" id="SSF46689">
    <property type="entry name" value="Homeodomain-like"/>
    <property type="match status" value="2"/>
</dbReference>
<dbReference type="GO" id="GO:0003700">
    <property type="term" value="F:DNA-binding transcription factor activity"/>
    <property type="evidence" value="ECO:0007669"/>
    <property type="project" value="InterPro"/>
</dbReference>